<reference evidence="6 7" key="1">
    <citation type="submission" date="2018-05" db="EMBL/GenBank/DDBJ databases">
        <authorList>
            <person name="Goeker M."/>
            <person name="Huntemann M."/>
            <person name="Clum A."/>
            <person name="Pillay M."/>
            <person name="Palaniappan K."/>
            <person name="Varghese N."/>
            <person name="Mikhailova N."/>
            <person name="Stamatis D."/>
            <person name="Reddy T."/>
            <person name="Daum C."/>
            <person name="Shapiro N."/>
            <person name="Ivanova N."/>
            <person name="Kyrpides N."/>
            <person name="Woyke T."/>
        </authorList>
    </citation>
    <scope>NUCLEOTIDE SEQUENCE [LARGE SCALE GENOMIC DNA]</scope>
    <source>
        <strain evidence="6 7">DSM 26524</strain>
    </source>
</reference>
<accession>A0AB73T6E9</accession>
<dbReference type="SUPFAM" id="SSF88946">
    <property type="entry name" value="Sigma2 domain of RNA polymerase sigma factors"/>
    <property type="match status" value="1"/>
</dbReference>
<keyword evidence="3" id="KW-0731">Sigma factor</keyword>
<name>A0AB73T6E9_9FIRM</name>
<dbReference type="AlphaFoldDB" id="A0AB73T6E9"/>
<dbReference type="InterPro" id="IPR013324">
    <property type="entry name" value="RNA_pol_sigma_r3/r4-like"/>
</dbReference>
<dbReference type="EMBL" id="QGGY01000004">
    <property type="protein sequence ID" value="PWJ76857.1"/>
    <property type="molecule type" value="Genomic_DNA"/>
</dbReference>
<protein>
    <submittedName>
        <fullName evidence="6">RNA polymerase sigma-70 factor (ECF subfamily)</fullName>
    </submittedName>
</protein>
<dbReference type="SUPFAM" id="SSF88659">
    <property type="entry name" value="Sigma3 and sigma4 domains of RNA polymerase sigma factors"/>
    <property type="match status" value="1"/>
</dbReference>
<evidence type="ECO:0000256" key="2">
    <source>
        <dbReference type="ARBA" id="ARBA00023015"/>
    </source>
</evidence>
<dbReference type="Proteomes" id="UP000245412">
    <property type="component" value="Unassembled WGS sequence"/>
</dbReference>
<dbReference type="InterPro" id="IPR036388">
    <property type="entry name" value="WH-like_DNA-bd_sf"/>
</dbReference>
<dbReference type="NCBIfam" id="TIGR02937">
    <property type="entry name" value="sigma70-ECF"/>
    <property type="match status" value="1"/>
</dbReference>
<dbReference type="RefSeq" id="WP_148411999.1">
    <property type="nucleotide sequence ID" value="NZ_CABJAT010000013.1"/>
</dbReference>
<evidence type="ECO:0000256" key="4">
    <source>
        <dbReference type="ARBA" id="ARBA00023163"/>
    </source>
</evidence>
<dbReference type="InterPro" id="IPR014284">
    <property type="entry name" value="RNA_pol_sigma-70_dom"/>
</dbReference>
<dbReference type="PANTHER" id="PTHR43133:SF25">
    <property type="entry name" value="RNA POLYMERASE SIGMA FACTOR RFAY-RELATED"/>
    <property type="match status" value="1"/>
</dbReference>
<comment type="caution">
    <text evidence="6">The sequence shown here is derived from an EMBL/GenBank/DDBJ whole genome shotgun (WGS) entry which is preliminary data.</text>
</comment>
<keyword evidence="7" id="KW-1185">Reference proteome</keyword>
<keyword evidence="2" id="KW-0805">Transcription regulation</keyword>
<dbReference type="InterPro" id="IPR007627">
    <property type="entry name" value="RNA_pol_sigma70_r2"/>
</dbReference>
<evidence type="ECO:0000259" key="5">
    <source>
        <dbReference type="Pfam" id="PF04542"/>
    </source>
</evidence>
<dbReference type="Gene3D" id="1.10.10.10">
    <property type="entry name" value="Winged helix-like DNA-binding domain superfamily/Winged helix DNA-binding domain"/>
    <property type="match status" value="1"/>
</dbReference>
<proteinExistence type="inferred from homology"/>
<evidence type="ECO:0000256" key="3">
    <source>
        <dbReference type="ARBA" id="ARBA00023082"/>
    </source>
</evidence>
<dbReference type="PANTHER" id="PTHR43133">
    <property type="entry name" value="RNA POLYMERASE ECF-TYPE SIGMA FACTO"/>
    <property type="match status" value="1"/>
</dbReference>
<dbReference type="Gene3D" id="1.10.1740.10">
    <property type="match status" value="1"/>
</dbReference>
<evidence type="ECO:0000313" key="6">
    <source>
        <dbReference type="EMBL" id="PWJ76857.1"/>
    </source>
</evidence>
<evidence type="ECO:0000256" key="1">
    <source>
        <dbReference type="ARBA" id="ARBA00010641"/>
    </source>
</evidence>
<sequence length="171" mass="20621">MRNKKFVEVFERYQKLVMKLVYDKSSDMELAKEICQHTFFNYYLHMDKVKDELIKPWLIMTAKNAIVDNYRKITSRKECPLIHVENIALDYSVERCPERLVGKELSFRILEDLHKANVTWYEVIVAICIEELSHEEATKQLGCTDQVLRARLYRARKYIRKKYGKEYRDLF</sequence>
<keyword evidence="4" id="KW-0804">Transcription</keyword>
<dbReference type="GO" id="GO:0006352">
    <property type="term" value="P:DNA-templated transcription initiation"/>
    <property type="evidence" value="ECO:0007669"/>
    <property type="project" value="InterPro"/>
</dbReference>
<feature type="domain" description="RNA polymerase sigma-70 region 2" evidence="5">
    <location>
        <begin position="10"/>
        <end position="72"/>
    </location>
</feature>
<organism evidence="6 7">
    <name type="scientific">Murimonas intestini</name>
    <dbReference type="NCBI Taxonomy" id="1337051"/>
    <lineage>
        <taxon>Bacteria</taxon>
        <taxon>Bacillati</taxon>
        <taxon>Bacillota</taxon>
        <taxon>Clostridia</taxon>
        <taxon>Lachnospirales</taxon>
        <taxon>Lachnospiraceae</taxon>
        <taxon>Murimonas</taxon>
    </lineage>
</organism>
<evidence type="ECO:0000313" key="7">
    <source>
        <dbReference type="Proteomes" id="UP000245412"/>
    </source>
</evidence>
<dbReference type="Pfam" id="PF04542">
    <property type="entry name" value="Sigma70_r2"/>
    <property type="match status" value="1"/>
</dbReference>
<dbReference type="InterPro" id="IPR039425">
    <property type="entry name" value="RNA_pol_sigma-70-like"/>
</dbReference>
<comment type="similarity">
    <text evidence="1">Belongs to the sigma-70 factor family. ECF subfamily.</text>
</comment>
<dbReference type="GO" id="GO:0016987">
    <property type="term" value="F:sigma factor activity"/>
    <property type="evidence" value="ECO:0007669"/>
    <property type="project" value="UniProtKB-KW"/>
</dbReference>
<dbReference type="InterPro" id="IPR013325">
    <property type="entry name" value="RNA_pol_sigma_r2"/>
</dbReference>
<gene>
    <name evidence="6" type="ORF">C7383_104306</name>
</gene>